<protein>
    <submittedName>
        <fullName evidence="2">Putative virulence protein</fullName>
    </submittedName>
</protein>
<evidence type="ECO:0000313" key="2">
    <source>
        <dbReference type="EMBL" id="KTD46944.1"/>
    </source>
</evidence>
<gene>
    <name evidence="2" type="ORF">Lrub_1866</name>
</gene>
<dbReference type="OrthoDB" id="5651145at2"/>
<dbReference type="Pfam" id="PF06097">
    <property type="entry name" value="DUF945"/>
    <property type="match status" value="1"/>
</dbReference>
<dbReference type="Proteomes" id="UP000054608">
    <property type="component" value="Unassembled WGS sequence"/>
</dbReference>
<sequence>MKKWTGFLIVLTIMVLGAYYVMGWMAMRTLSQNIDALPDSPVFNISLEKYHRGWFSSHALLHFKLHVPPQPITGADGQATMGPPVTIRVGFPLLIQHGPVIATETGLRFGTAQVTTRPATHYGAFISYLNKTIMTYTLPAMTLYTEINPSLGGFQFDWQGLRLWLGLSPHLNGFESHLKAGGLTISSKDFKLKLQKIVSETESTRYQEWLWVGKTRLFLPSLTFTTPGQTWFDLTRFNLTVTNQIEDDNLRFDWQLSLQKLFANNQTYGPATMKLSIRRVDRAAFAKINQQLWNSTAQSNPDRAMMAVMMALPDLLAKGPVIELSEFDLTLPEGKVIGHFKVIFPEVHPKDDAKFMEKVHGEGQFRAPVKVVKALLMESLKRHAPPSAPAASREQALTLEAANPVPANQNPDVEQQADQLLKDYVSRGILKREGEDYVVSFKLENQQLIVNGQPFKP</sequence>
<name>A0A0W0XRG2_9GAMM</name>
<feature type="transmembrane region" description="Helical" evidence="1">
    <location>
        <begin position="7"/>
        <end position="27"/>
    </location>
</feature>
<dbReference type="STRING" id="458.Lrub_1866"/>
<evidence type="ECO:0000256" key="1">
    <source>
        <dbReference type="SAM" id="Phobius"/>
    </source>
</evidence>
<keyword evidence="3" id="KW-1185">Reference proteome</keyword>
<dbReference type="InterPro" id="IPR010352">
    <property type="entry name" value="DUF945"/>
</dbReference>
<keyword evidence="1" id="KW-0812">Transmembrane</keyword>
<dbReference type="EMBL" id="LNYT01000020">
    <property type="protein sequence ID" value="KTD46944.1"/>
    <property type="molecule type" value="Genomic_DNA"/>
</dbReference>
<proteinExistence type="predicted"/>
<dbReference type="AlphaFoldDB" id="A0A0W0XRG2"/>
<reference evidence="2 3" key="1">
    <citation type="submission" date="2015-11" db="EMBL/GenBank/DDBJ databases">
        <title>Genomic analysis of 38 Legionella species identifies large and diverse effector repertoires.</title>
        <authorList>
            <person name="Burstein D."/>
            <person name="Amaro F."/>
            <person name="Zusman T."/>
            <person name="Lifshitz Z."/>
            <person name="Cohen O."/>
            <person name="Gilbert J.A."/>
            <person name="Pupko T."/>
            <person name="Shuman H.A."/>
            <person name="Segal G."/>
        </authorList>
    </citation>
    <scope>NUCLEOTIDE SEQUENCE [LARGE SCALE GENOMIC DNA]</scope>
    <source>
        <strain evidence="2 3">WA-270A-C2</strain>
    </source>
</reference>
<dbReference type="RefSeq" id="WP_058531871.1">
    <property type="nucleotide sequence ID" value="NZ_CAAAIN010000002.1"/>
</dbReference>
<evidence type="ECO:0000313" key="3">
    <source>
        <dbReference type="Proteomes" id="UP000054608"/>
    </source>
</evidence>
<keyword evidence="1" id="KW-1133">Transmembrane helix</keyword>
<keyword evidence="1" id="KW-0472">Membrane</keyword>
<organism evidence="2 3">
    <name type="scientific">Legionella rubrilucens</name>
    <dbReference type="NCBI Taxonomy" id="458"/>
    <lineage>
        <taxon>Bacteria</taxon>
        <taxon>Pseudomonadati</taxon>
        <taxon>Pseudomonadota</taxon>
        <taxon>Gammaproteobacteria</taxon>
        <taxon>Legionellales</taxon>
        <taxon>Legionellaceae</taxon>
        <taxon>Legionella</taxon>
    </lineage>
</organism>
<comment type="caution">
    <text evidence="2">The sequence shown here is derived from an EMBL/GenBank/DDBJ whole genome shotgun (WGS) entry which is preliminary data.</text>
</comment>
<dbReference type="PATRIC" id="fig|458.5.peg.1946"/>
<accession>A0A0W0XRG2</accession>